<dbReference type="Gene3D" id="1.10.10.10">
    <property type="entry name" value="Winged helix-like DNA-binding domain superfamily/Winged helix DNA-binding domain"/>
    <property type="match status" value="1"/>
</dbReference>
<feature type="domain" description="HTH hxlR-type" evidence="2">
    <location>
        <begin position="20"/>
        <end position="98"/>
    </location>
</feature>
<protein>
    <submittedName>
        <fullName evidence="3">Transcriptional regulator, HxlR family</fullName>
    </submittedName>
</protein>
<dbReference type="AlphaFoldDB" id="A0A0F7IJK0"/>
<dbReference type="STRING" id="113653.GAH_00237"/>
<dbReference type="InterPro" id="IPR036388">
    <property type="entry name" value="WH-like_DNA-bd_sf"/>
</dbReference>
<organism evidence="3 4">
    <name type="scientific">Geoglobus ahangari</name>
    <dbReference type="NCBI Taxonomy" id="113653"/>
    <lineage>
        <taxon>Archaea</taxon>
        <taxon>Methanobacteriati</taxon>
        <taxon>Methanobacteriota</taxon>
        <taxon>Archaeoglobi</taxon>
        <taxon>Archaeoglobales</taxon>
        <taxon>Archaeoglobaceae</taxon>
        <taxon>Geoglobus</taxon>
    </lineage>
</organism>
<accession>A0A0F7IJK0</accession>
<evidence type="ECO:0000256" key="1">
    <source>
        <dbReference type="SAM" id="MobiDB-lite"/>
    </source>
</evidence>
<name>A0A0F7IJK0_9EURY</name>
<dbReference type="InterPro" id="IPR036390">
    <property type="entry name" value="WH_DNA-bd_sf"/>
</dbReference>
<dbReference type="KEGG" id="gah:GAH_00237"/>
<sequence length="116" mass="13399">MVERPISSIINTLSHSKSLDILFRLKDGGKRWSNLLEVAKDKKTLSHRIRELSNLGLIQIKLVFDTPTGSKIYELTPLGQKIVQLLEQMEKEFEDYYSKAPPKDPEKFINELLDDN</sequence>
<dbReference type="Pfam" id="PF01638">
    <property type="entry name" value="HxlR"/>
    <property type="match status" value="1"/>
</dbReference>
<dbReference type="Proteomes" id="UP000034723">
    <property type="component" value="Chromosome"/>
</dbReference>
<feature type="compositionally biased region" description="Basic and acidic residues" evidence="1">
    <location>
        <begin position="96"/>
        <end position="109"/>
    </location>
</feature>
<reference evidence="3 4" key="1">
    <citation type="submission" date="2015-04" db="EMBL/GenBank/DDBJ databases">
        <title>The complete genome sequence of the hyperthermophilic, obligate iron-reducing archaeon Geoglobus ahangari strain 234T.</title>
        <authorList>
            <person name="Manzella M.P."/>
            <person name="Holmes D.E."/>
            <person name="Rocheleau J.M."/>
            <person name="Chung A."/>
            <person name="Reguera G."/>
            <person name="Kashefi K."/>
        </authorList>
    </citation>
    <scope>NUCLEOTIDE SEQUENCE [LARGE SCALE GENOMIC DNA]</scope>
    <source>
        <strain evidence="3 4">234</strain>
    </source>
</reference>
<feature type="region of interest" description="Disordered" evidence="1">
    <location>
        <begin position="96"/>
        <end position="116"/>
    </location>
</feature>
<dbReference type="EMBL" id="CP011267">
    <property type="protein sequence ID" value="AKG92407.1"/>
    <property type="molecule type" value="Genomic_DNA"/>
</dbReference>
<dbReference type="InParanoid" id="A0A0F7IJK0"/>
<proteinExistence type="predicted"/>
<gene>
    <name evidence="3" type="ORF">GAH_00237</name>
</gene>
<dbReference type="SUPFAM" id="SSF46785">
    <property type="entry name" value="Winged helix' DNA-binding domain"/>
    <property type="match status" value="1"/>
</dbReference>
<dbReference type="GeneID" id="24802824"/>
<evidence type="ECO:0000313" key="3">
    <source>
        <dbReference type="EMBL" id="AKG92407.1"/>
    </source>
</evidence>
<dbReference type="OrthoDB" id="51507at2157"/>
<dbReference type="HOGENOM" id="CLU_168707_0_0_2"/>
<evidence type="ECO:0000313" key="4">
    <source>
        <dbReference type="Proteomes" id="UP000034723"/>
    </source>
</evidence>
<dbReference type="RefSeq" id="WP_048094319.1">
    <property type="nucleotide sequence ID" value="NZ_CP011267.1"/>
</dbReference>
<dbReference type="InterPro" id="IPR002577">
    <property type="entry name" value="HTH_HxlR"/>
</dbReference>
<evidence type="ECO:0000259" key="2">
    <source>
        <dbReference type="Pfam" id="PF01638"/>
    </source>
</evidence>
<keyword evidence="4" id="KW-1185">Reference proteome</keyword>